<name>A0A6J7GC56_9ZZZZ</name>
<gene>
    <name evidence="4" type="ORF">UFOPK3609_00530</name>
</gene>
<keyword evidence="1" id="KW-0808">Transferase</keyword>
<dbReference type="InterPro" id="IPR036890">
    <property type="entry name" value="HATPase_C_sf"/>
</dbReference>
<dbReference type="InterPro" id="IPR003594">
    <property type="entry name" value="HATPase_dom"/>
</dbReference>
<keyword evidence="1" id="KW-0723">Serine/threonine-protein kinase</keyword>
<evidence type="ECO:0000256" key="1">
    <source>
        <dbReference type="ARBA" id="ARBA00022527"/>
    </source>
</evidence>
<dbReference type="InterPro" id="IPR050267">
    <property type="entry name" value="Anti-sigma-factor_SerPK"/>
</dbReference>
<sequence length="324" mass="34796">MLGHTAVRTHRIAVIETDDELLAVVLPYLREGIAEGDLTVALLAPRTAALVRDAVPGVEVYEHGPSTPREPDSIEAQSRFLATAVGQGRRLRMLGQVRERSRRVWDERVRGELAHEHVFTDCGMASLCVYDRRTTPPEVLAEALLVHAEQLVGGEVRPVPGHRSPAELAAELPVPEEPVQRTVPVLVVDPATSLPALRHRLRDALVGRLGSAAADDDAHLAASEIAANAFRHGGGQVSARVWADADRVVVTISDGGHTFDGRLAGYRPAHGEDLSRGGMGMWLARKLCDHVDTEQTAAGFTVRLTTAVSPVRAEAGSCAHRSVA</sequence>
<evidence type="ECO:0000313" key="4">
    <source>
        <dbReference type="EMBL" id="CAB4905757.1"/>
    </source>
</evidence>
<dbReference type="EMBL" id="CAFBMQ010000055">
    <property type="protein sequence ID" value="CAB4905757.1"/>
    <property type="molecule type" value="Genomic_DNA"/>
</dbReference>
<accession>A0A6J7GC56</accession>
<proteinExistence type="predicted"/>
<dbReference type="Gene3D" id="3.30.565.10">
    <property type="entry name" value="Histidine kinase-like ATPase, C-terminal domain"/>
    <property type="match status" value="1"/>
</dbReference>
<evidence type="ECO:0000259" key="3">
    <source>
        <dbReference type="Pfam" id="PF14417"/>
    </source>
</evidence>
<dbReference type="CDD" id="cd16936">
    <property type="entry name" value="HATPase_RsbW-like"/>
    <property type="match status" value="1"/>
</dbReference>
<dbReference type="PANTHER" id="PTHR35526:SF3">
    <property type="entry name" value="ANTI-SIGMA-F FACTOR RSBW"/>
    <property type="match status" value="1"/>
</dbReference>
<dbReference type="AlphaFoldDB" id="A0A6J7GC56"/>
<dbReference type="InterPro" id="IPR025847">
    <property type="entry name" value="MEDS_domain"/>
</dbReference>
<dbReference type="PANTHER" id="PTHR35526">
    <property type="entry name" value="ANTI-SIGMA-F FACTOR RSBW-RELATED"/>
    <property type="match status" value="1"/>
</dbReference>
<evidence type="ECO:0000259" key="2">
    <source>
        <dbReference type="Pfam" id="PF13581"/>
    </source>
</evidence>
<dbReference type="Pfam" id="PF13581">
    <property type="entry name" value="HATPase_c_2"/>
    <property type="match status" value="1"/>
</dbReference>
<feature type="domain" description="Histidine kinase/HSP90-like ATPase" evidence="2">
    <location>
        <begin position="191"/>
        <end position="305"/>
    </location>
</feature>
<dbReference type="SUPFAM" id="SSF55874">
    <property type="entry name" value="ATPase domain of HSP90 chaperone/DNA topoisomerase II/histidine kinase"/>
    <property type="match status" value="1"/>
</dbReference>
<protein>
    <submittedName>
        <fullName evidence="4">Unannotated protein</fullName>
    </submittedName>
</protein>
<feature type="domain" description="MEDS" evidence="3">
    <location>
        <begin position="9"/>
        <end position="147"/>
    </location>
</feature>
<keyword evidence="1" id="KW-0418">Kinase</keyword>
<dbReference type="GO" id="GO:0004674">
    <property type="term" value="F:protein serine/threonine kinase activity"/>
    <property type="evidence" value="ECO:0007669"/>
    <property type="project" value="UniProtKB-KW"/>
</dbReference>
<dbReference type="Pfam" id="PF14417">
    <property type="entry name" value="MEDS"/>
    <property type="match status" value="1"/>
</dbReference>
<organism evidence="4">
    <name type="scientific">freshwater metagenome</name>
    <dbReference type="NCBI Taxonomy" id="449393"/>
    <lineage>
        <taxon>unclassified sequences</taxon>
        <taxon>metagenomes</taxon>
        <taxon>ecological metagenomes</taxon>
    </lineage>
</organism>
<reference evidence="4" key="1">
    <citation type="submission" date="2020-05" db="EMBL/GenBank/DDBJ databases">
        <authorList>
            <person name="Chiriac C."/>
            <person name="Salcher M."/>
            <person name="Ghai R."/>
            <person name="Kavagutti S V."/>
        </authorList>
    </citation>
    <scope>NUCLEOTIDE SEQUENCE</scope>
</reference>